<proteinExistence type="predicted"/>
<dbReference type="EMBL" id="ANNX02000046">
    <property type="protein sequence ID" value="KYC37666.1"/>
    <property type="molecule type" value="Genomic_DNA"/>
</dbReference>
<reference evidence="1 2" key="1">
    <citation type="journal article" date="2013" name="Genome Biol. Evol.">
        <title>Genomes of Stigonematalean cyanobacteria (subsection V) and the evolution of oxygenic photosynthesis from prokaryotes to plastids.</title>
        <authorList>
            <person name="Dagan T."/>
            <person name="Roettger M."/>
            <person name="Stucken K."/>
            <person name="Landan G."/>
            <person name="Koch R."/>
            <person name="Major P."/>
            <person name="Gould S.B."/>
            <person name="Goremykin V.V."/>
            <person name="Rippka R."/>
            <person name="Tandeau de Marsac N."/>
            <person name="Gugger M."/>
            <person name="Lockhart P.J."/>
            <person name="Allen J.F."/>
            <person name="Brune I."/>
            <person name="Maus I."/>
            <person name="Puhler A."/>
            <person name="Martin W.F."/>
        </authorList>
    </citation>
    <scope>NUCLEOTIDE SEQUENCE [LARGE SCALE GENOMIC DNA]</scope>
    <source>
        <strain evidence="1 2">PCC 7110</strain>
    </source>
</reference>
<dbReference type="OrthoDB" id="517538at2"/>
<sequence length="117" mass="11794">MIISDLSHLDLMSEDDAILGSAGALIGSSAIASGDYNKSKAKTKAFAIELPNGGSLALAFGYANAKAYGDDASADTDVFGDADGDIEIVKGRSYSVNTPRGAYAGSVGLAIAFDLPG</sequence>
<keyword evidence="2" id="KW-1185">Reference proteome</keyword>
<protein>
    <submittedName>
        <fullName evidence="1">Uncharacterized protein</fullName>
    </submittedName>
</protein>
<organism evidence="1 2">
    <name type="scientific">Scytonema hofmannii PCC 7110</name>
    <dbReference type="NCBI Taxonomy" id="128403"/>
    <lineage>
        <taxon>Bacteria</taxon>
        <taxon>Bacillati</taxon>
        <taxon>Cyanobacteriota</taxon>
        <taxon>Cyanophyceae</taxon>
        <taxon>Nostocales</taxon>
        <taxon>Scytonemataceae</taxon>
        <taxon>Scytonema</taxon>
    </lineage>
</organism>
<dbReference type="Proteomes" id="UP000076925">
    <property type="component" value="Unassembled WGS sequence"/>
</dbReference>
<gene>
    <name evidence="1" type="ORF">WA1_40100</name>
</gene>
<name>A0A139WZ36_9CYAN</name>
<accession>A0A139WZ36</accession>
<evidence type="ECO:0000313" key="2">
    <source>
        <dbReference type="Proteomes" id="UP000076925"/>
    </source>
</evidence>
<dbReference type="AlphaFoldDB" id="A0A139WZ36"/>
<evidence type="ECO:0000313" key="1">
    <source>
        <dbReference type="EMBL" id="KYC37666.1"/>
    </source>
</evidence>
<comment type="caution">
    <text evidence="1">The sequence shown here is derived from an EMBL/GenBank/DDBJ whole genome shotgun (WGS) entry which is preliminary data.</text>
</comment>
<dbReference type="RefSeq" id="WP_017748598.1">
    <property type="nucleotide sequence ID" value="NZ_KQ976354.1"/>
</dbReference>